<sequence>MDSAKPSTEETVETRPLAILVREKTRSFVTQFPYENGTEGKSGTFPESRDTQFSPTGDFFSNIEGEDQAAVVRDSVKGDVICSCGGLNNPTTPLKVNFATFSPLGTYLLTWSRPVDGVSVPNLIVYNAKTGESLGGFYQKVFHYGIWPTIQWSDDESIAARFVTNNVHFFKADALDKPPYAILRIPGVSKFALSHGPAPYTIAAFIPSSKGAPGKLCVYKHPDEGGDELASRSTFNADSVSFKWNSKGKALLSIISTNIDNEGKSYYGNSEVYFMDSLGVVNQRVELPQEGPTYSAEWSPTGNEFIIIYGFMPARATMFNEKCEPVFDFGTGSRNEISFSPHGRFVALAGFGNLAGAVEFWDKNKQTLVGRAQLPCTTMCSWSPCSRYFMGATTFPRLRVDNGFRIVRFDGKLIHEYSAEDGQLYQALFKPAMRGVYADPKLTVNDMLGGALETVDNTNGHGGGAQAKSGVYRPPSSRGNGSTFKIHQHIAAGKVDKAAFLSSGGVMSRSATLPSGGRKIVPGMDPDLLDKGPSKAALARRKKKERDRQMKAKQSAESAAPEQGNASIVIDPQSISSIQDAEKRAKRLRKKLRGIEALEENKAEGKELNTEQEEKLKTKASVKDELLQVENRIAELSVA</sequence>
<name>A0A2V3IXH6_9FLOR</name>
<comment type="caution">
    <text evidence="11">The sequence shown here is derived from an EMBL/GenBank/DDBJ whole genome shotgun (WGS) entry which is preliminary data.</text>
</comment>
<keyword evidence="12" id="KW-1185">Reference proteome</keyword>
<dbReference type="PANTHER" id="PTHR13227:SF0">
    <property type="entry name" value="EUKARYOTIC TRANSLATION INITIATION FACTOR 2A"/>
    <property type="match status" value="1"/>
</dbReference>
<dbReference type="EMBL" id="NBIV01000032">
    <property type="protein sequence ID" value="PXF46864.1"/>
    <property type="molecule type" value="Genomic_DNA"/>
</dbReference>
<dbReference type="Proteomes" id="UP000247409">
    <property type="component" value="Unassembled WGS sequence"/>
</dbReference>
<dbReference type="InterPro" id="IPR013979">
    <property type="entry name" value="TIF_beta_prop-like"/>
</dbReference>
<dbReference type="GO" id="GO:0006417">
    <property type="term" value="P:regulation of translation"/>
    <property type="evidence" value="ECO:0007669"/>
    <property type="project" value="UniProtKB-KW"/>
</dbReference>
<dbReference type="SUPFAM" id="SSF82171">
    <property type="entry name" value="DPP6 N-terminal domain-like"/>
    <property type="match status" value="1"/>
</dbReference>
<keyword evidence="7" id="KW-0648">Protein biosynthesis</keyword>
<proteinExistence type="inferred from homology"/>
<dbReference type="Pfam" id="PF08662">
    <property type="entry name" value="eIF2A"/>
    <property type="match status" value="1"/>
</dbReference>
<evidence type="ECO:0000256" key="7">
    <source>
        <dbReference type="ARBA" id="ARBA00022917"/>
    </source>
</evidence>
<accession>A0A2V3IXH6</accession>
<feature type="region of interest" description="Disordered" evidence="9">
    <location>
        <begin position="458"/>
        <end position="481"/>
    </location>
</feature>
<protein>
    <recommendedName>
        <fullName evidence="2">Eukaryotic translation initiation factor 2A</fullName>
    </recommendedName>
</protein>
<dbReference type="GO" id="GO:0022627">
    <property type="term" value="C:cytosolic small ribosomal subunit"/>
    <property type="evidence" value="ECO:0007669"/>
    <property type="project" value="TreeGrafter"/>
</dbReference>
<keyword evidence="6" id="KW-0810">Translation regulation</keyword>
<dbReference type="GO" id="GO:0043022">
    <property type="term" value="F:ribosome binding"/>
    <property type="evidence" value="ECO:0007669"/>
    <property type="project" value="TreeGrafter"/>
</dbReference>
<evidence type="ECO:0000256" key="5">
    <source>
        <dbReference type="ARBA" id="ARBA00022737"/>
    </source>
</evidence>
<gene>
    <name evidence="11" type="ORF">BWQ96_03393</name>
</gene>
<evidence type="ECO:0000256" key="2">
    <source>
        <dbReference type="ARBA" id="ARBA00013819"/>
    </source>
</evidence>
<dbReference type="STRING" id="448386.A0A2V3IXH6"/>
<keyword evidence="5" id="KW-0677">Repeat</keyword>
<feature type="region of interest" description="Disordered" evidence="9">
    <location>
        <begin position="511"/>
        <end position="566"/>
    </location>
</feature>
<dbReference type="GO" id="GO:0003729">
    <property type="term" value="F:mRNA binding"/>
    <property type="evidence" value="ECO:0007669"/>
    <property type="project" value="TreeGrafter"/>
</dbReference>
<evidence type="ECO:0000256" key="4">
    <source>
        <dbReference type="ARBA" id="ARBA00022574"/>
    </source>
</evidence>
<dbReference type="OrthoDB" id="2194683at2759"/>
<dbReference type="Gene3D" id="2.130.10.10">
    <property type="entry name" value="YVTN repeat-like/Quinoprotein amine dehydrogenase"/>
    <property type="match status" value="1"/>
</dbReference>
<keyword evidence="3 11" id="KW-0396">Initiation factor</keyword>
<evidence type="ECO:0000256" key="9">
    <source>
        <dbReference type="SAM" id="MobiDB-lite"/>
    </source>
</evidence>
<dbReference type="InterPro" id="IPR015943">
    <property type="entry name" value="WD40/YVTN_repeat-like_dom_sf"/>
</dbReference>
<keyword evidence="8" id="KW-0175">Coiled coil</keyword>
<evidence type="ECO:0000313" key="11">
    <source>
        <dbReference type="EMBL" id="PXF46864.1"/>
    </source>
</evidence>
<dbReference type="AlphaFoldDB" id="A0A2V3IXH6"/>
<dbReference type="InterPro" id="IPR011387">
    <property type="entry name" value="TIF2A"/>
</dbReference>
<evidence type="ECO:0000256" key="8">
    <source>
        <dbReference type="SAM" id="Coils"/>
    </source>
</evidence>
<dbReference type="PANTHER" id="PTHR13227">
    <property type="entry name" value="EUKARYOTIC TRANSLATION INITIATION FACTOR 2A"/>
    <property type="match status" value="1"/>
</dbReference>
<dbReference type="GO" id="GO:0000049">
    <property type="term" value="F:tRNA binding"/>
    <property type="evidence" value="ECO:0007669"/>
    <property type="project" value="TreeGrafter"/>
</dbReference>
<organism evidence="11 12">
    <name type="scientific">Gracilariopsis chorda</name>
    <dbReference type="NCBI Taxonomy" id="448386"/>
    <lineage>
        <taxon>Eukaryota</taxon>
        <taxon>Rhodophyta</taxon>
        <taxon>Florideophyceae</taxon>
        <taxon>Rhodymeniophycidae</taxon>
        <taxon>Gracilariales</taxon>
        <taxon>Gracilariaceae</taxon>
        <taxon>Gracilariopsis</taxon>
    </lineage>
</organism>
<evidence type="ECO:0000256" key="3">
    <source>
        <dbReference type="ARBA" id="ARBA00022540"/>
    </source>
</evidence>
<feature type="domain" description="Translation initiation factor beta propellor-like" evidence="10">
    <location>
        <begin position="232"/>
        <end position="426"/>
    </location>
</feature>
<feature type="coiled-coil region" evidence="8">
    <location>
        <begin position="578"/>
        <end position="639"/>
    </location>
</feature>
<reference evidence="11 12" key="1">
    <citation type="journal article" date="2018" name="Mol. Biol. Evol.">
        <title>Analysis of the draft genome of the red seaweed Gracilariopsis chorda provides insights into genome size evolution in Rhodophyta.</title>
        <authorList>
            <person name="Lee J."/>
            <person name="Yang E.C."/>
            <person name="Graf L."/>
            <person name="Yang J.H."/>
            <person name="Qiu H."/>
            <person name="Zel Zion U."/>
            <person name="Chan C.X."/>
            <person name="Stephens T.G."/>
            <person name="Weber A.P.M."/>
            <person name="Boo G.H."/>
            <person name="Boo S.M."/>
            <person name="Kim K.M."/>
            <person name="Shin Y."/>
            <person name="Jung M."/>
            <person name="Lee S.J."/>
            <person name="Yim H.S."/>
            <person name="Lee J.H."/>
            <person name="Bhattacharya D."/>
            <person name="Yoon H.S."/>
        </authorList>
    </citation>
    <scope>NUCLEOTIDE SEQUENCE [LARGE SCALE GENOMIC DNA]</scope>
    <source>
        <strain evidence="11 12">SKKU-2015</strain>
        <tissue evidence="11">Whole body</tissue>
    </source>
</reference>
<evidence type="ECO:0000256" key="1">
    <source>
        <dbReference type="ARBA" id="ARBA00009573"/>
    </source>
</evidence>
<keyword evidence="4" id="KW-0853">WD repeat</keyword>
<evidence type="ECO:0000256" key="6">
    <source>
        <dbReference type="ARBA" id="ARBA00022845"/>
    </source>
</evidence>
<evidence type="ECO:0000313" key="12">
    <source>
        <dbReference type="Proteomes" id="UP000247409"/>
    </source>
</evidence>
<comment type="similarity">
    <text evidence="1">Belongs to the WD repeat EIF2A family.</text>
</comment>
<evidence type="ECO:0000259" key="10">
    <source>
        <dbReference type="Pfam" id="PF08662"/>
    </source>
</evidence>
<dbReference type="GO" id="GO:0003743">
    <property type="term" value="F:translation initiation factor activity"/>
    <property type="evidence" value="ECO:0007669"/>
    <property type="project" value="UniProtKB-KW"/>
</dbReference>